<dbReference type="SUPFAM" id="SSF48726">
    <property type="entry name" value="Immunoglobulin"/>
    <property type="match status" value="1"/>
</dbReference>
<feature type="non-terminal residue" evidence="3">
    <location>
        <position position="222"/>
    </location>
</feature>
<dbReference type="InterPro" id="IPR013783">
    <property type="entry name" value="Ig-like_fold"/>
</dbReference>
<reference evidence="4" key="1">
    <citation type="journal article" date="2017" name="Nat. Commun.">
        <title>The North American bullfrog draft genome provides insight into hormonal regulation of long noncoding RNA.</title>
        <authorList>
            <person name="Hammond S.A."/>
            <person name="Warren R.L."/>
            <person name="Vandervalk B.P."/>
            <person name="Kucuk E."/>
            <person name="Khan H."/>
            <person name="Gibb E.A."/>
            <person name="Pandoh P."/>
            <person name="Kirk H."/>
            <person name="Zhao Y."/>
            <person name="Jones M."/>
            <person name="Mungall A.J."/>
            <person name="Coope R."/>
            <person name="Pleasance S."/>
            <person name="Moore R.A."/>
            <person name="Holt R.A."/>
            <person name="Round J.M."/>
            <person name="Ohora S."/>
            <person name="Walle B.V."/>
            <person name="Veldhoen N."/>
            <person name="Helbing C.C."/>
            <person name="Birol I."/>
        </authorList>
    </citation>
    <scope>NUCLEOTIDE SEQUENCE [LARGE SCALE GENOMIC DNA]</scope>
</reference>
<accession>A0A2G9QEM2</accession>
<dbReference type="AlphaFoldDB" id="A0A2G9QEM2"/>
<dbReference type="PANTHER" id="PTHR23411">
    <property type="entry name" value="TAPASIN"/>
    <property type="match status" value="1"/>
</dbReference>
<evidence type="ECO:0000313" key="3">
    <source>
        <dbReference type="EMBL" id="PIO14026.1"/>
    </source>
</evidence>
<gene>
    <name evidence="3" type="ORF">AB205_0165200</name>
</gene>
<dbReference type="EMBL" id="KZ019900">
    <property type="protein sequence ID" value="PIO14026.1"/>
    <property type="molecule type" value="Genomic_DNA"/>
</dbReference>
<dbReference type="Pfam" id="PF07654">
    <property type="entry name" value="C1-set"/>
    <property type="match status" value="1"/>
</dbReference>
<dbReference type="InterPro" id="IPR003597">
    <property type="entry name" value="Ig_C1-set"/>
</dbReference>
<evidence type="ECO:0000256" key="1">
    <source>
        <dbReference type="ARBA" id="ARBA00023319"/>
    </source>
</evidence>
<feature type="non-terminal residue" evidence="3">
    <location>
        <position position="1"/>
    </location>
</feature>
<feature type="domain" description="Ig-like" evidence="2">
    <location>
        <begin position="16"/>
        <end position="116"/>
    </location>
</feature>
<dbReference type="PROSITE" id="PS50835">
    <property type="entry name" value="IG_LIKE"/>
    <property type="match status" value="1"/>
</dbReference>
<name>A0A2G9QEM2_AQUCT</name>
<evidence type="ECO:0000313" key="4">
    <source>
        <dbReference type="Proteomes" id="UP000228934"/>
    </source>
</evidence>
<sequence length="222" mass="25741">ILRSSTQYSIDFPWRPKIQGITPFILQLHQEITVRCTISGYFSNNLTVTWIEKKGDAVTDCTQNRRNYHIPDIRHERMADNSYQCSPSLSFTLISDKEDLEFLCRVEHPSLEHPIERSTGPARVNVPPQETDIKVTPSESDRVLCSLILRKFYPQNIDIIWSNVELNNPILSSNNKIIQTDDEKLFDAISECVIPWKSLKSLVRVTWTHDSLKEPGYRDLRI</sequence>
<dbReference type="Proteomes" id="UP000228934">
    <property type="component" value="Unassembled WGS sequence"/>
</dbReference>
<dbReference type="InterPro" id="IPR036179">
    <property type="entry name" value="Ig-like_dom_sf"/>
</dbReference>
<organism evidence="3 4">
    <name type="scientific">Aquarana catesbeiana</name>
    <name type="common">American bullfrog</name>
    <name type="synonym">Rana catesbeiana</name>
    <dbReference type="NCBI Taxonomy" id="8400"/>
    <lineage>
        <taxon>Eukaryota</taxon>
        <taxon>Metazoa</taxon>
        <taxon>Chordata</taxon>
        <taxon>Craniata</taxon>
        <taxon>Vertebrata</taxon>
        <taxon>Euteleostomi</taxon>
        <taxon>Amphibia</taxon>
        <taxon>Batrachia</taxon>
        <taxon>Anura</taxon>
        <taxon>Neobatrachia</taxon>
        <taxon>Ranoidea</taxon>
        <taxon>Ranidae</taxon>
        <taxon>Aquarana</taxon>
    </lineage>
</organism>
<dbReference type="InterPro" id="IPR050380">
    <property type="entry name" value="Immune_Resp_Modulators"/>
</dbReference>
<proteinExistence type="predicted"/>
<dbReference type="InterPro" id="IPR007110">
    <property type="entry name" value="Ig-like_dom"/>
</dbReference>
<dbReference type="Gene3D" id="2.60.40.10">
    <property type="entry name" value="Immunoglobulins"/>
    <property type="match status" value="2"/>
</dbReference>
<evidence type="ECO:0000259" key="2">
    <source>
        <dbReference type="PROSITE" id="PS50835"/>
    </source>
</evidence>
<protein>
    <recommendedName>
        <fullName evidence="2">Ig-like domain-containing protein</fullName>
    </recommendedName>
</protein>
<keyword evidence="4" id="KW-1185">Reference proteome</keyword>
<keyword evidence="1" id="KW-0393">Immunoglobulin domain</keyword>
<dbReference type="OrthoDB" id="10599949at2759"/>